<comment type="caution">
    <text evidence="2">The sequence shown here is derived from an EMBL/GenBank/DDBJ whole genome shotgun (WGS) entry which is preliminary data.</text>
</comment>
<evidence type="ECO:0000259" key="1">
    <source>
        <dbReference type="Pfam" id="PF09346"/>
    </source>
</evidence>
<dbReference type="RefSeq" id="WP_163765018.1">
    <property type="nucleotide sequence ID" value="NZ_JAAGYR010000024.1"/>
</dbReference>
<feature type="domain" description="Knr4/Smi1-like" evidence="1">
    <location>
        <begin position="19"/>
        <end position="120"/>
    </location>
</feature>
<dbReference type="Proteomes" id="UP000477651">
    <property type="component" value="Unassembled WGS sequence"/>
</dbReference>
<accession>A0A6L9Y7W3</accession>
<dbReference type="Gene3D" id="3.40.1580.10">
    <property type="entry name" value="SMI1/KNR4-like"/>
    <property type="match status" value="1"/>
</dbReference>
<organism evidence="2 3">
    <name type="scientific">Pelistega ratti</name>
    <dbReference type="NCBI Taxonomy" id="2652177"/>
    <lineage>
        <taxon>Bacteria</taxon>
        <taxon>Pseudomonadati</taxon>
        <taxon>Pseudomonadota</taxon>
        <taxon>Betaproteobacteria</taxon>
        <taxon>Burkholderiales</taxon>
        <taxon>Alcaligenaceae</taxon>
        <taxon>Pelistega</taxon>
    </lineage>
</organism>
<dbReference type="InterPro" id="IPR018958">
    <property type="entry name" value="Knr4/Smi1-like_dom"/>
</dbReference>
<dbReference type="AlphaFoldDB" id="A0A6L9Y7W3"/>
<protein>
    <recommendedName>
        <fullName evidence="1">Knr4/Smi1-like domain-containing protein</fullName>
    </recommendedName>
</protein>
<dbReference type="SUPFAM" id="SSF160631">
    <property type="entry name" value="SMI1/KNR4-like"/>
    <property type="match status" value="1"/>
</dbReference>
<reference evidence="2 3" key="1">
    <citation type="submission" date="2020-02" db="EMBL/GenBank/DDBJ databases">
        <title>Pelistega sp. NLN82 were isolated from wild rodents of the Hainan Island.</title>
        <authorList>
            <person name="Niu N."/>
            <person name="Zhou J."/>
        </authorList>
    </citation>
    <scope>NUCLEOTIDE SEQUENCE [LARGE SCALE GENOMIC DNA]</scope>
    <source>
        <strain evidence="2 3">NLN82</strain>
    </source>
</reference>
<evidence type="ECO:0000313" key="2">
    <source>
        <dbReference type="EMBL" id="NEN76602.1"/>
    </source>
</evidence>
<evidence type="ECO:0000313" key="3">
    <source>
        <dbReference type="Proteomes" id="UP000477651"/>
    </source>
</evidence>
<dbReference type="Pfam" id="PF09346">
    <property type="entry name" value="SMI1_KNR4"/>
    <property type="match status" value="1"/>
</dbReference>
<proteinExistence type="predicted"/>
<dbReference type="InterPro" id="IPR037883">
    <property type="entry name" value="Knr4/Smi1-like_sf"/>
</dbReference>
<keyword evidence="3" id="KW-1185">Reference proteome</keyword>
<sequence>MIKHKLFLNKPIKNNIGLLELKSNFNLPDDYFSFLSSHNGAEGFVQEQYLILWKAEELLEFNNAYEVREYVDNLFLIGSNGGGEGIGYDLETMDIVMIPFIGMNRKYIKVIAKSIEELLSGKWKI</sequence>
<name>A0A6L9Y7W3_9BURK</name>
<gene>
    <name evidence="2" type="ORF">F9B74_09825</name>
</gene>
<dbReference type="EMBL" id="JAAGYR010000024">
    <property type="protein sequence ID" value="NEN76602.1"/>
    <property type="molecule type" value="Genomic_DNA"/>
</dbReference>